<name>A0A6P8KB14_DROMA</name>
<accession>A0A6P8KB14</accession>
<dbReference type="RefSeq" id="XP_033165427.1">
    <property type="nucleotide sequence ID" value="XM_033309536.1"/>
</dbReference>
<evidence type="ECO:0000256" key="4">
    <source>
        <dbReference type="ARBA" id="ARBA00023163"/>
    </source>
</evidence>
<dbReference type="Proteomes" id="UP000515162">
    <property type="component" value="Chromosome 3R"/>
</dbReference>
<evidence type="ECO:0000313" key="6">
    <source>
        <dbReference type="Proteomes" id="UP000515162"/>
    </source>
</evidence>
<comment type="similarity">
    <text evidence="2">Belongs to the eukaryotic RPA49/POLR1E RNA polymerase subunit family.</text>
</comment>
<reference evidence="7" key="1">
    <citation type="submission" date="2025-08" db="UniProtKB">
        <authorList>
            <consortium name="RefSeq"/>
        </authorList>
    </citation>
    <scope>IDENTIFICATION</scope>
    <source>
        <strain evidence="7">Mau12</strain>
        <tissue evidence="7">Whole Body</tissue>
    </source>
</reference>
<evidence type="ECO:0000313" key="7">
    <source>
        <dbReference type="RefSeq" id="XP_033165427.1"/>
    </source>
</evidence>
<organism evidence="6 7">
    <name type="scientific">Drosophila mauritiana</name>
    <name type="common">Fruit fly</name>
    <dbReference type="NCBI Taxonomy" id="7226"/>
    <lineage>
        <taxon>Eukaryota</taxon>
        <taxon>Metazoa</taxon>
        <taxon>Ecdysozoa</taxon>
        <taxon>Arthropoda</taxon>
        <taxon>Hexapoda</taxon>
        <taxon>Insecta</taxon>
        <taxon>Pterygota</taxon>
        <taxon>Neoptera</taxon>
        <taxon>Endopterygota</taxon>
        <taxon>Diptera</taxon>
        <taxon>Brachycera</taxon>
        <taxon>Muscomorpha</taxon>
        <taxon>Ephydroidea</taxon>
        <taxon>Drosophilidae</taxon>
        <taxon>Drosophila</taxon>
        <taxon>Sophophora</taxon>
    </lineage>
</organism>
<protein>
    <submittedName>
        <fullName evidence="7">Uncharacterized protein LOC117144400</fullName>
    </submittedName>
</protein>
<keyword evidence="4" id="KW-0804">Transcription</keyword>
<dbReference type="Pfam" id="PF06870">
    <property type="entry name" value="RNA_pol_I_A49"/>
    <property type="match status" value="1"/>
</dbReference>
<evidence type="ECO:0000256" key="1">
    <source>
        <dbReference type="ARBA" id="ARBA00004604"/>
    </source>
</evidence>
<dbReference type="InterPro" id="IPR009668">
    <property type="entry name" value="RNA_pol-assoc_fac_A49-like"/>
</dbReference>
<dbReference type="GeneID" id="117144400"/>
<dbReference type="AlphaFoldDB" id="A0A6P8KB14"/>
<dbReference type="GO" id="GO:0000428">
    <property type="term" value="C:DNA-directed RNA polymerase complex"/>
    <property type="evidence" value="ECO:0007669"/>
    <property type="project" value="UniProtKB-KW"/>
</dbReference>
<dbReference type="GO" id="GO:0006351">
    <property type="term" value="P:DNA-templated transcription"/>
    <property type="evidence" value="ECO:0007669"/>
    <property type="project" value="InterPro"/>
</dbReference>
<evidence type="ECO:0000256" key="5">
    <source>
        <dbReference type="ARBA" id="ARBA00023242"/>
    </source>
</evidence>
<keyword evidence="3" id="KW-0240">DNA-directed RNA polymerase</keyword>
<keyword evidence="6" id="KW-1185">Reference proteome</keyword>
<keyword evidence="5" id="KW-0539">Nucleus</keyword>
<dbReference type="PANTHER" id="PTHR14440">
    <property type="entry name" value="DNA-DIRECTED RNA POLYMERASE I SUBUNIT RPA49"/>
    <property type="match status" value="1"/>
</dbReference>
<dbReference type="GO" id="GO:0005730">
    <property type="term" value="C:nucleolus"/>
    <property type="evidence" value="ECO:0007669"/>
    <property type="project" value="UniProtKB-SubCell"/>
</dbReference>
<comment type="subcellular location">
    <subcellularLocation>
        <location evidence="1">Nucleus</location>
        <location evidence="1">Nucleolus</location>
    </subcellularLocation>
</comment>
<dbReference type="CTD" id="64425"/>
<gene>
    <name evidence="7" type="primary">LOC117144400</name>
</gene>
<sequence length="384" mass="43572">MEDKIIIESICDHKRDELIPTILKFQNGSLLGNADFSMVESAVDGKKHALVWAGDQVYTGEVKDSEEVDTYVCIRNKLTNKVKIVPVQEALMYNHVYKTLERQKKTGPTMSREHANKKLLKEFGGRKASRFVDNREQMMVNVEVMRQDLDETVNATMLDEDEEGGNLADVSINNEEYLASIVPEFNKEATKVDEVYAVESLIPSSLLERLEEEAKVVFSTPVQTLPIKSDYLKSCLAKIQEKTVSSKRDFLHIKLIIYMDALQSLISLRSRQMQKAELSGITEKIENDIRHRFADPNVAKKGTRTNFSSEKALTHFIVMALLLSEKFEVDINVLSRALATTKARIKQYAHIVNALPKSNSDILSLRLPSKVPALKAGRRFQRKK</sequence>
<dbReference type="GO" id="GO:0003677">
    <property type="term" value="F:DNA binding"/>
    <property type="evidence" value="ECO:0007669"/>
    <property type="project" value="InterPro"/>
</dbReference>
<proteinExistence type="inferred from homology"/>
<evidence type="ECO:0000256" key="2">
    <source>
        <dbReference type="ARBA" id="ARBA00009430"/>
    </source>
</evidence>
<evidence type="ECO:0000256" key="3">
    <source>
        <dbReference type="ARBA" id="ARBA00022478"/>
    </source>
</evidence>